<evidence type="ECO:0000313" key="1">
    <source>
        <dbReference type="EMBL" id="WVX50328.1"/>
    </source>
</evidence>
<protein>
    <recommendedName>
        <fullName evidence="3">Lipoprotein</fullName>
    </recommendedName>
</protein>
<dbReference type="PROSITE" id="PS51257">
    <property type="entry name" value="PROKAR_LIPOPROTEIN"/>
    <property type="match status" value="1"/>
</dbReference>
<reference evidence="2" key="2">
    <citation type="submission" date="2024-01" db="EMBL/GenBank/DDBJ databases">
        <title>Roseobacter fucihabitans sp. nov., isolated from the brown alga Fucus spiralis.</title>
        <authorList>
            <person name="Hahnke S."/>
            <person name="Berger M."/>
            <person name="Schlingloff A."/>
            <person name="Athale I."/>
            <person name="Neumann-Schaal M."/>
            <person name="Adenaya A."/>
            <person name="Poehlein A."/>
            <person name="Daniel R."/>
            <person name="Pertersen J."/>
            <person name="Brinkhoff T."/>
        </authorList>
    </citation>
    <scope>NUCLEOTIDE SEQUENCE [LARGE SCALE GENOMIC DNA]</scope>
    <source>
        <strain evidence="2">B14</strain>
    </source>
</reference>
<evidence type="ECO:0000313" key="2">
    <source>
        <dbReference type="Proteomes" id="UP001318682"/>
    </source>
</evidence>
<dbReference type="EMBL" id="CP143423">
    <property type="protein sequence ID" value="WVX50328.1"/>
    <property type="molecule type" value="Genomic_DNA"/>
</dbReference>
<dbReference type="Proteomes" id="UP001318682">
    <property type="component" value="Chromosome"/>
</dbReference>
<keyword evidence="2" id="KW-1185">Reference proteome</keyword>
<accession>A0ABZ2BWG0</accession>
<organism evidence="1 2">
    <name type="scientific">Roseobacter fucihabitans</name>
    <dbReference type="NCBI Taxonomy" id="1537242"/>
    <lineage>
        <taxon>Bacteria</taxon>
        <taxon>Pseudomonadati</taxon>
        <taxon>Pseudomonadota</taxon>
        <taxon>Alphaproteobacteria</taxon>
        <taxon>Rhodobacterales</taxon>
        <taxon>Roseobacteraceae</taxon>
        <taxon>Roseobacter</taxon>
    </lineage>
</organism>
<gene>
    <name evidence="1" type="ORF">ROLI_034250</name>
</gene>
<evidence type="ECO:0008006" key="3">
    <source>
        <dbReference type="Google" id="ProtNLM"/>
    </source>
</evidence>
<reference evidence="1 2" key="1">
    <citation type="submission" date="2015-07" db="EMBL/GenBank/DDBJ databases">
        <authorList>
            <person name="Voget S."/>
            <person name="Dogs M."/>
            <person name="Brinkhoff T.H."/>
            <person name="Daniel R."/>
        </authorList>
    </citation>
    <scope>NUCLEOTIDE SEQUENCE [LARGE SCALE GENOMIC DNA]</scope>
    <source>
        <strain evidence="1 2">B14</strain>
    </source>
</reference>
<sequence>MMKVILHFGLAVLVAGCAQQPERIAAIDVAGMPYRGFSCKQLDAEHLKVTQDLAATSAAQKRAANGDAWGVFLLGLPLSSMSGNDKEAVVAVAKGRINELDRMLLDGNC</sequence>
<name>A0ABZ2BWG0_9RHOB</name>
<proteinExistence type="predicted"/>